<feature type="compositionally biased region" description="Basic and acidic residues" evidence="1">
    <location>
        <begin position="17"/>
        <end position="30"/>
    </location>
</feature>
<feature type="region of interest" description="Disordered" evidence="1">
    <location>
        <begin position="1"/>
        <end position="30"/>
    </location>
</feature>
<sequence>MLMKLFSSPRTCQRSQRSKDAREGTQTRGREKAKEVVVEVVIAVVVEEVVVEVVIAVVVEEVVVEVVIAVVVEEVVEVDVVKIDEEIFESQFSYSDVKT</sequence>
<keyword evidence="3" id="KW-1185">Reference proteome</keyword>
<comment type="caution">
    <text evidence="2">The sequence shown here is derived from an EMBL/GenBank/DDBJ whole genome shotgun (WGS) entry which is preliminary data.</text>
</comment>
<evidence type="ECO:0000313" key="3">
    <source>
        <dbReference type="Proteomes" id="UP001488805"/>
    </source>
</evidence>
<gene>
    <name evidence="2" type="ORF">VZT92_008623</name>
</gene>
<dbReference type="Proteomes" id="UP001488805">
    <property type="component" value="Unassembled WGS sequence"/>
</dbReference>
<accession>A0AAW1FF94</accession>
<evidence type="ECO:0000256" key="1">
    <source>
        <dbReference type="SAM" id="MobiDB-lite"/>
    </source>
</evidence>
<reference evidence="2 3" key="1">
    <citation type="journal article" date="2024" name="Genome Biol. Evol.">
        <title>Chromosome-level genome assembly of the viviparous eelpout Zoarces viviparus.</title>
        <authorList>
            <person name="Fuhrmann N."/>
            <person name="Brasseur M.V."/>
            <person name="Bakowski C.E."/>
            <person name="Podsiadlowski L."/>
            <person name="Prost S."/>
            <person name="Krehenwinkel H."/>
            <person name="Mayer C."/>
        </authorList>
    </citation>
    <scope>NUCLEOTIDE SEQUENCE [LARGE SCALE GENOMIC DNA]</scope>
    <source>
        <strain evidence="2">NO-MEL_2022_Ind0_liver</strain>
    </source>
</reference>
<organism evidence="2 3">
    <name type="scientific">Zoarces viviparus</name>
    <name type="common">Viviparous eelpout</name>
    <name type="synonym">Blennius viviparus</name>
    <dbReference type="NCBI Taxonomy" id="48416"/>
    <lineage>
        <taxon>Eukaryota</taxon>
        <taxon>Metazoa</taxon>
        <taxon>Chordata</taxon>
        <taxon>Craniata</taxon>
        <taxon>Vertebrata</taxon>
        <taxon>Euteleostomi</taxon>
        <taxon>Actinopterygii</taxon>
        <taxon>Neopterygii</taxon>
        <taxon>Teleostei</taxon>
        <taxon>Neoteleostei</taxon>
        <taxon>Acanthomorphata</taxon>
        <taxon>Eupercaria</taxon>
        <taxon>Perciformes</taxon>
        <taxon>Cottioidei</taxon>
        <taxon>Zoarcales</taxon>
        <taxon>Zoarcidae</taxon>
        <taxon>Zoarcinae</taxon>
        <taxon>Zoarces</taxon>
    </lineage>
</organism>
<protein>
    <submittedName>
        <fullName evidence="2">Uncharacterized protein</fullName>
    </submittedName>
</protein>
<dbReference type="EMBL" id="JBCEZU010000067">
    <property type="protein sequence ID" value="KAK9533511.1"/>
    <property type="molecule type" value="Genomic_DNA"/>
</dbReference>
<name>A0AAW1FF94_ZOAVI</name>
<evidence type="ECO:0000313" key="2">
    <source>
        <dbReference type="EMBL" id="KAK9533511.1"/>
    </source>
</evidence>
<proteinExistence type="predicted"/>
<dbReference type="AlphaFoldDB" id="A0AAW1FF94"/>